<comment type="caution">
    <text evidence="1">The sequence shown here is derived from an EMBL/GenBank/DDBJ whole genome shotgun (WGS) entry which is preliminary data.</text>
</comment>
<organism evidence="1 2">
    <name type="scientific">Periplaneta americana</name>
    <name type="common">American cockroach</name>
    <name type="synonym">Blatta americana</name>
    <dbReference type="NCBI Taxonomy" id="6978"/>
    <lineage>
        <taxon>Eukaryota</taxon>
        <taxon>Metazoa</taxon>
        <taxon>Ecdysozoa</taxon>
        <taxon>Arthropoda</taxon>
        <taxon>Hexapoda</taxon>
        <taxon>Insecta</taxon>
        <taxon>Pterygota</taxon>
        <taxon>Neoptera</taxon>
        <taxon>Polyneoptera</taxon>
        <taxon>Dictyoptera</taxon>
        <taxon>Blattodea</taxon>
        <taxon>Blattoidea</taxon>
        <taxon>Blattidae</taxon>
        <taxon>Blattinae</taxon>
        <taxon>Periplaneta</taxon>
    </lineage>
</organism>
<dbReference type="Proteomes" id="UP001148838">
    <property type="component" value="Unassembled WGS sequence"/>
</dbReference>
<reference evidence="1 2" key="1">
    <citation type="journal article" date="2022" name="Allergy">
        <title>Genome assembly and annotation of Periplaneta americana reveal a comprehensive cockroach allergen profile.</title>
        <authorList>
            <person name="Wang L."/>
            <person name="Xiong Q."/>
            <person name="Saelim N."/>
            <person name="Wang L."/>
            <person name="Nong W."/>
            <person name="Wan A.T."/>
            <person name="Shi M."/>
            <person name="Liu X."/>
            <person name="Cao Q."/>
            <person name="Hui J.H.L."/>
            <person name="Sookrung N."/>
            <person name="Leung T.F."/>
            <person name="Tungtrongchitr A."/>
            <person name="Tsui S.K.W."/>
        </authorList>
    </citation>
    <scope>NUCLEOTIDE SEQUENCE [LARGE SCALE GENOMIC DNA]</scope>
    <source>
        <strain evidence="1">PWHHKU_190912</strain>
    </source>
</reference>
<keyword evidence="2" id="KW-1185">Reference proteome</keyword>
<accession>A0ABQ8U2G5</accession>
<sequence>MPKYERCTKYNKEWKKRPWAKDNCNLIKIIYSSLKIRSFIASGHRFKTKQDEYRGFIFTPARVTTNYGDPTGQLISVTPDALPVHQGWIEKLSRGDLLKPSDEWLCTVKQFEVVFVGVHGDKLNCCNVIKGMCNILAQKFPHVHPLIIKIYTRTRTFIRIRSLNTAAKTARAAELQRKKARMVNGTRARGKRYQLIDSIKVEDLAENSSFAGFKFRLGRWRGLCEENGGMYA</sequence>
<protein>
    <submittedName>
        <fullName evidence="1">Uncharacterized protein</fullName>
    </submittedName>
</protein>
<gene>
    <name evidence="1" type="ORF">ANN_03246</name>
</gene>
<dbReference type="EMBL" id="JAJSOF020000001">
    <property type="protein sequence ID" value="KAJ4451774.1"/>
    <property type="molecule type" value="Genomic_DNA"/>
</dbReference>
<proteinExistence type="predicted"/>
<evidence type="ECO:0000313" key="1">
    <source>
        <dbReference type="EMBL" id="KAJ4451774.1"/>
    </source>
</evidence>
<evidence type="ECO:0000313" key="2">
    <source>
        <dbReference type="Proteomes" id="UP001148838"/>
    </source>
</evidence>
<name>A0ABQ8U2G5_PERAM</name>